<evidence type="ECO:0000256" key="8">
    <source>
        <dbReference type="PIRSR" id="PIRSR600760-2"/>
    </source>
</evidence>
<evidence type="ECO:0000313" key="9">
    <source>
        <dbReference type="EMBL" id="RUO50300.1"/>
    </source>
</evidence>
<comment type="function">
    <text evidence="7">Converts adenosine-3',5'-bisphosphate (PAP) to AMP.</text>
</comment>
<evidence type="ECO:0000256" key="6">
    <source>
        <dbReference type="ARBA" id="ARBA00023136"/>
    </source>
</evidence>
<organism evidence="9 10">
    <name type="scientific">Pseudidiomarina aquimaris</name>
    <dbReference type="NCBI Taxonomy" id="641841"/>
    <lineage>
        <taxon>Bacteria</taxon>
        <taxon>Pseudomonadati</taxon>
        <taxon>Pseudomonadota</taxon>
        <taxon>Gammaproteobacteria</taxon>
        <taxon>Alteromonadales</taxon>
        <taxon>Idiomarinaceae</taxon>
        <taxon>Pseudidiomarina</taxon>
    </lineage>
</organism>
<dbReference type="CDD" id="cd01638">
    <property type="entry name" value="CysQ"/>
    <property type="match status" value="1"/>
</dbReference>
<feature type="binding site" evidence="7 8">
    <location>
        <position position="220"/>
    </location>
    <ligand>
        <name>Mg(2+)</name>
        <dbReference type="ChEBI" id="CHEBI:18420"/>
        <label>2</label>
    </ligand>
</feature>
<evidence type="ECO:0000256" key="7">
    <source>
        <dbReference type="HAMAP-Rule" id="MF_02095"/>
    </source>
</evidence>
<accession>A0A432XNM3</accession>
<keyword evidence="4 7" id="KW-0479">Metal-binding</keyword>
<dbReference type="GO" id="GO:0006790">
    <property type="term" value="P:sulfur compound metabolic process"/>
    <property type="evidence" value="ECO:0007669"/>
    <property type="project" value="UniProtKB-UniRule"/>
</dbReference>
<reference evidence="10" key="1">
    <citation type="journal article" date="2018" name="Front. Microbiol.">
        <title>Genome-Based Analysis Reveals the Taxonomy and Diversity of the Family Idiomarinaceae.</title>
        <authorList>
            <person name="Liu Y."/>
            <person name="Lai Q."/>
            <person name="Shao Z."/>
        </authorList>
    </citation>
    <scope>NUCLEOTIDE SEQUENCE [LARGE SCALE GENOMIC DNA]</scope>
    <source>
        <strain evidence="10">SW15</strain>
    </source>
</reference>
<keyword evidence="7" id="KW-0378">Hydrolase</keyword>
<dbReference type="GO" id="GO:0006020">
    <property type="term" value="P:inositol metabolic process"/>
    <property type="evidence" value="ECO:0007669"/>
    <property type="project" value="TreeGrafter"/>
</dbReference>
<keyword evidence="3 7" id="KW-0997">Cell inner membrane</keyword>
<evidence type="ECO:0000256" key="3">
    <source>
        <dbReference type="ARBA" id="ARBA00022519"/>
    </source>
</evidence>
<dbReference type="EC" id="3.1.3.7" evidence="7"/>
<evidence type="ECO:0000256" key="1">
    <source>
        <dbReference type="ARBA" id="ARBA00005289"/>
    </source>
</evidence>
<dbReference type="GO" id="GO:0008441">
    <property type="term" value="F:3'(2'),5'-bisphosphate nucleotidase activity"/>
    <property type="evidence" value="ECO:0007669"/>
    <property type="project" value="UniProtKB-UniRule"/>
</dbReference>
<feature type="binding site" evidence="7">
    <location>
        <position position="91"/>
    </location>
    <ligand>
        <name>Mg(2+)</name>
        <dbReference type="ChEBI" id="CHEBI:18420"/>
        <label>1</label>
    </ligand>
</feature>
<dbReference type="GO" id="GO:0008934">
    <property type="term" value="F:inositol monophosphate 1-phosphatase activity"/>
    <property type="evidence" value="ECO:0007669"/>
    <property type="project" value="TreeGrafter"/>
</dbReference>
<dbReference type="Proteomes" id="UP000286678">
    <property type="component" value="Unassembled WGS sequence"/>
</dbReference>
<sequence length="283" mass="31544">MSPKEYTELLEGAARIAQSAGDLIMELYEEQAYATYEKADESPVTSADYAAHRLITEKLTELTPDIPILSEEGAHLSLAERQKWQRYWLIDPIDGTQEFIARSGDFTVVIALVEKHQPHLGVIYWPAGDKLYLAQRGAGAFRRDINGEQRLQVRQLRQPATDPVILAISRRQPRERVMQRMNPDRDLSTLPAGSCSLKACLIAEGQADCFLRVGPTGEWDTAAADVIVGEAGGSIVSEAFKPLTYNEEVELGNPNFLILGDPKVPWQDVFIRHRGHPENPPEA</sequence>
<feature type="binding site" evidence="7">
    <location>
        <position position="93"/>
    </location>
    <ligand>
        <name>Mg(2+)</name>
        <dbReference type="ChEBI" id="CHEBI:18420"/>
        <label>1</label>
    </ligand>
</feature>
<dbReference type="OrthoDB" id="9785695at2"/>
<evidence type="ECO:0000256" key="4">
    <source>
        <dbReference type="ARBA" id="ARBA00022723"/>
    </source>
</evidence>
<comment type="catalytic activity">
    <reaction evidence="7">
        <text>adenosine 3',5'-bisphosphate + H2O = AMP + phosphate</text>
        <dbReference type="Rhea" id="RHEA:10040"/>
        <dbReference type="ChEBI" id="CHEBI:15377"/>
        <dbReference type="ChEBI" id="CHEBI:43474"/>
        <dbReference type="ChEBI" id="CHEBI:58343"/>
        <dbReference type="ChEBI" id="CHEBI:456215"/>
        <dbReference type="EC" id="3.1.3.7"/>
    </reaction>
</comment>
<dbReference type="SUPFAM" id="SSF56655">
    <property type="entry name" value="Carbohydrate phosphatase"/>
    <property type="match status" value="1"/>
</dbReference>
<feature type="binding site" evidence="8">
    <location>
        <position position="94"/>
    </location>
    <ligand>
        <name>Mg(2+)</name>
        <dbReference type="ChEBI" id="CHEBI:18420"/>
        <label>1</label>
        <note>catalytic</note>
    </ligand>
</feature>
<dbReference type="PRINTS" id="PR00377">
    <property type="entry name" value="IMPHPHTASES"/>
</dbReference>
<feature type="binding site" evidence="7">
    <location>
        <position position="94"/>
    </location>
    <ligand>
        <name>Mg(2+)</name>
        <dbReference type="ChEBI" id="CHEBI:18420"/>
        <label>2</label>
    </ligand>
</feature>
<keyword evidence="6 7" id="KW-0472">Membrane</keyword>
<dbReference type="AlphaFoldDB" id="A0A432XNM3"/>
<dbReference type="GO" id="GO:0000287">
    <property type="term" value="F:magnesium ion binding"/>
    <property type="evidence" value="ECO:0007669"/>
    <property type="project" value="UniProtKB-UniRule"/>
</dbReference>
<dbReference type="InterPro" id="IPR020550">
    <property type="entry name" value="Inositol_monophosphatase_CS"/>
</dbReference>
<dbReference type="Pfam" id="PF00459">
    <property type="entry name" value="Inositol_P"/>
    <property type="match status" value="1"/>
</dbReference>
<dbReference type="Gene3D" id="3.30.540.10">
    <property type="entry name" value="Fructose-1,6-Bisphosphatase, subunit A, domain 1"/>
    <property type="match status" value="1"/>
</dbReference>
<feature type="binding site" evidence="7">
    <location>
        <position position="71"/>
    </location>
    <ligand>
        <name>Mg(2+)</name>
        <dbReference type="ChEBI" id="CHEBI:18420"/>
        <label>1</label>
    </ligand>
</feature>
<dbReference type="Gene3D" id="3.40.190.80">
    <property type="match status" value="1"/>
</dbReference>
<comment type="caution">
    <text evidence="9">The sequence shown here is derived from an EMBL/GenBank/DDBJ whole genome shotgun (WGS) entry which is preliminary data.</text>
</comment>
<feature type="binding site" evidence="7">
    <location>
        <position position="71"/>
    </location>
    <ligand>
        <name>substrate</name>
    </ligand>
</feature>
<dbReference type="NCBIfam" id="TIGR01331">
    <property type="entry name" value="bisphos_cysQ"/>
    <property type="match status" value="1"/>
</dbReference>
<feature type="binding site" evidence="7">
    <location>
        <position position="91"/>
    </location>
    <ligand>
        <name>Mg(2+)</name>
        <dbReference type="ChEBI" id="CHEBI:18420"/>
        <label>2</label>
    </ligand>
</feature>
<feature type="binding site" evidence="8">
    <location>
        <position position="91"/>
    </location>
    <ligand>
        <name>Mg(2+)</name>
        <dbReference type="ChEBI" id="CHEBI:18420"/>
        <label>1</label>
        <note>catalytic</note>
    </ligand>
</feature>
<gene>
    <name evidence="7 9" type="primary">cysQ</name>
    <name evidence="9" type="ORF">CWE21_04085</name>
</gene>
<keyword evidence="10" id="KW-1185">Reference proteome</keyword>
<evidence type="ECO:0000256" key="2">
    <source>
        <dbReference type="ARBA" id="ARBA00022475"/>
    </source>
</evidence>
<feature type="binding site" evidence="7">
    <location>
        <begin position="93"/>
        <end position="96"/>
    </location>
    <ligand>
        <name>substrate</name>
    </ligand>
</feature>
<dbReference type="EMBL" id="PIPT01000002">
    <property type="protein sequence ID" value="RUO50300.1"/>
    <property type="molecule type" value="Genomic_DNA"/>
</dbReference>
<feature type="binding site" evidence="8">
    <location>
        <position position="71"/>
    </location>
    <ligand>
        <name>Mg(2+)</name>
        <dbReference type="ChEBI" id="CHEBI:18420"/>
        <label>1</label>
        <note>catalytic</note>
    </ligand>
</feature>
<feature type="binding site" evidence="7">
    <location>
        <position position="220"/>
    </location>
    <ligand>
        <name>substrate</name>
    </ligand>
</feature>
<evidence type="ECO:0000256" key="5">
    <source>
        <dbReference type="ARBA" id="ARBA00022842"/>
    </source>
</evidence>
<keyword evidence="2 7" id="KW-1003">Cell membrane</keyword>
<dbReference type="PROSITE" id="PS00630">
    <property type="entry name" value="IMP_2"/>
    <property type="match status" value="1"/>
</dbReference>
<evidence type="ECO:0000313" key="10">
    <source>
        <dbReference type="Proteomes" id="UP000286678"/>
    </source>
</evidence>
<dbReference type="HAMAP" id="MF_02095">
    <property type="entry name" value="CysQ"/>
    <property type="match status" value="1"/>
</dbReference>
<name>A0A432XNM3_9GAMM</name>
<protein>
    <recommendedName>
        <fullName evidence="7">3'(2'),5'-bisphosphate nucleotidase CysQ</fullName>
        <ecNumber evidence="7">3.1.3.7</ecNumber>
    </recommendedName>
    <alternativeName>
        <fullName evidence="7">3'(2'),5-bisphosphonucleoside 3'(2')-phosphohydrolase</fullName>
    </alternativeName>
    <alternativeName>
        <fullName evidence="7">3'-phosphoadenosine 5'-phosphate phosphatase</fullName>
        <shortName evidence="7">PAP phosphatase</shortName>
    </alternativeName>
</protein>
<keyword evidence="5 7" id="KW-0460">Magnesium</keyword>
<dbReference type="GO" id="GO:0046854">
    <property type="term" value="P:phosphatidylinositol phosphate biosynthetic process"/>
    <property type="evidence" value="ECO:0007669"/>
    <property type="project" value="InterPro"/>
</dbReference>
<proteinExistence type="inferred from homology"/>
<dbReference type="PANTHER" id="PTHR20854:SF4">
    <property type="entry name" value="INOSITOL-1-MONOPHOSPHATASE-RELATED"/>
    <property type="match status" value="1"/>
</dbReference>
<dbReference type="GO" id="GO:0007165">
    <property type="term" value="P:signal transduction"/>
    <property type="evidence" value="ECO:0007669"/>
    <property type="project" value="TreeGrafter"/>
</dbReference>
<comment type="cofactor">
    <cofactor evidence="7 8">
        <name>Mg(2+)</name>
        <dbReference type="ChEBI" id="CHEBI:18420"/>
    </cofactor>
</comment>
<dbReference type="RefSeq" id="WP_126833182.1">
    <property type="nucleotide sequence ID" value="NZ_PIPT01000002.1"/>
</dbReference>
<dbReference type="GO" id="GO:0005886">
    <property type="term" value="C:plasma membrane"/>
    <property type="evidence" value="ECO:0007669"/>
    <property type="project" value="UniProtKB-SubCell"/>
</dbReference>
<feature type="binding site" evidence="8">
    <location>
        <position position="93"/>
    </location>
    <ligand>
        <name>Mg(2+)</name>
        <dbReference type="ChEBI" id="CHEBI:18420"/>
        <label>2</label>
    </ligand>
</feature>
<comment type="similarity">
    <text evidence="1 7">Belongs to the inositol monophosphatase superfamily. CysQ family.</text>
</comment>
<dbReference type="PANTHER" id="PTHR20854">
    <property type="entry name" value="INOSITOL MONOPHOSPHATASE"/>
    <property type="match status" value="1"/>
</dbReference>
<dbReference type="InterPro" id="IPR000760">
    <property type="entry name" value="Inositol_monophosphatase-like"/>
</dbReference>
<comment type="subcellular location">
    <subcellularLocation>
        <location evidence="7">Cell inner membrane</location>
        <topology evidence="7">Peripheral membrane protein</topology>
        <orientation evidence="7">Cytoplasmic side</orientation>
    </subcellularLocation>
</comment>
<dbReference type="InterPro" id="IPR006240">
    <property type="entry name" value="CysQ"/>
</dbReference>